<feature type="compositionally biased region" description="Low complexity" evidence="3">
    <location>
        <begin position="1133"/>
        <end position="1144"/>
    </location>
</feature>
<dbReference type="CDD" id="cd21675">
    <property type="entry name" value="SMP_TEX2"/>
    <property type="match status" value="1"/>
</dbReference>
<name>A0A4V3XG20_9AGAM</name>
<evidence type="ECO:0000256" key="1">
    <source>
        <dbReference type="ARBA" id="ARBA00004586"/>
    </source>
</evidence>
<sequence length="1612" mass="177274">MLSRAATHILDVSIEGPEGSVWEQEEDAIVGGSGCLVVQRSVSNQLRLALLQSLNVDALYAMLPTPPRLPWRQVVGLCGSTVAPVYRALQNGLSEDVEHLATLFADLEVSNEACEREPQHTVPVPLPHEPSSSSSDSRHPGHEREKVVRRRRRSQIPYEGPLIIQNDDPSIPTIIITLCESETRASSSWVPVQDACFGNRLVVPAHPAVNDVFPPLLAKPLPFARRWEYTNGHWHARGCKSALQGHSSTPTFSLVLLLCIFIVFRFAPSNVILTCSPISALGAGPAMSLKALFYAYVLGGITFIPLVIFGLVAFTIYTSVPVGDPDVSKPAREARAGVSAVDCDVAPESPHDVNDMPKARKGWLTMRRTFEETSFEGSYVTIVKSFLDARSKDPKRSRPRDMWYVVLKGKVLYLYEDESMTECEAAIELGSHEVTIYPEGLLDGELFAKRNAICLKPKFPPPDRVIPSLTRELWIDPINVEEKVEEKFGSGHLKRKHKEREKERERLLELEKKREEALDMSTPWFIFVRSNAEMEDWYFALIHASDNTANTPTLTPLEAIFSTADMNHLVSTLDEQPDVIPMRWLNALLGRMFFSYYRTDTLESYIVGRLMKKLSKVKTKPMLKELTKEGDAALEVHMSYKGEIRVTVQTTATITLGSRFKPYTVKLVLAAVLRELEGNMVIKVKRPPSNRIWYAFTQAPKMVLDVEPVVSDRQITWSMILNTIESRLKEIIMESIVLPNMDDIAFFDSSQYEHRGGIWPDAGRKEKPAAAEPTPEPTPDDNLSTVSAPVSDTTSSSLDGEPSDMKRSHSEPEVLGEKETHTPDLATPTPTAAAETQSISSSSSRSTPKPRATWFPGNHGNHSDKFVVDEPEPLPGHDSVVDGNELTHSKSTTLGPFHFKGEHHHHGPRKKGSKFLTIRRTSRSPSPVDGSRPSSRTPSPSASLDNLRSGSPDSTERPASIKSSKSVKSTGSKEPSSPSFLSSLKSRPGDRPTLSTSAKETMRKWGVNWAGLKKENGGGSSVGDDLPDGGDRRSSDSGGFAQKAKASYAEVRAAVAERRERDKQHLHALNFGVHHHHHAHHNGTEPTAIPERDVKGRTVSMSSHGGSSFASHGDASTSLGERGRSYSGDSMERPSSVRSSSTSRLGQEPGVIRRQSDFLDESGSYTEPLDGPVPPSPIQTQPSRGGTMMIPGIHASHRGDVMSMGYVPPLPPPPAPSENKGKASSIQSVYRLWKTPPLGSQETNGPESSATGEEGSPDLAQVPVLSPPPLPPRSVAPKALSPSLTRDDASAADALKNVASMDEQQRAMLQRPDPPSLPLRRHEQTGDGASLSPSPPDITFTAPTPVHAAVQSHHYRRAKPRRASHDPDLRINLFSGGVDCIHNAYSDDSTRTRSWYIVHDPRKAKFLLRKQFTLKDMNSVHLLNRASGLTKNGRRDKFTIHSKAVVCQDVELKGDITIGSGTIVHPKATIFAIAGPIVIGSGCIIEESAIIVNRRKEVMRIGDDNLFEIGCRVESPTIGNFNTVSTRARVHHTVRITSYCVVGAGCLVVPTEDEMLDEYTVIYGPTAERRAWSGRGKVQEADLRRKHAEYLRETLPKFNRLRRGDVHGGAAL</sequence>
<dbReference type="OrthoDB" id="26740at2759"/>
<feature type="compositionally biased region" description="Pro residues" evidence="3">
    <location>
        <begin position="1265"/>
        <end position="1274"/>
    </location>
</feature>
<keyword evidence="6" id="KW-1185">Reference proteome</keyword>
<dbReference type="GO" id="GO:0015914">
    <property type="term" value="P:phospholipid transport"/>
    <property type="evidence" value="ECO:0007669"/>
    <property type="project" value="TreeGrafter"/>
</dbReference>
<dbReference type="PANTHER" id="PTHR13466">
    <property type="entry name" value="TEX2 PROTEIN-RELATED"/>
    <property type="match status" value="1"/>
</dbReference>
<feature type="compositionally biased region" description="Basic and acidic residues" evidence="3">
    <location>
        <begin position="1055"/>
        <end position="1065"/>
    </location>
</feature>
<feature type="compositionally biased region" description="Basic and acidic residues" evidence="3">
    <location>
        <begin position="136"/>
        <end position="146"/>
    </location>
</feature>
<dbReference type="SUPFAM" id="SSF51161">
    <property type="entry name" value="Trimeric LpxA-like enzymes"/>
    <property type="match status" value="1"/>
</dbReference>
<feature type="compositionally biased region" description="Low complexity" evidence="3">
    <location>
        <begin position="1100"/>
        <end position="1116"/>
    </location>
</feature>
<dbReference type="GO" id="GO:0032865">
    <property type="term" value="C:ERMES complex"/>
    <property type="evidence" value="ECO:0007669"/>
    <property type="project" value="TreeGrafter"/>
</dbReference>
<feature type="region of interest" description="Disordered" evidence="3">
    <location>
        <begin position="115"/>
        <end position="152"/>
    </location>
</feature>
<gene>
    <name evidence="5" type="ORF">EW146_g1517</name>
</gene>
<reference evidence="5 6" key="1">
    <citation type="submission" date="2019-02" db="EMBL/GenBank/DDBJ databases">
        <title>Genome sequencing of the rare red list fungi Bondarzewia mesenterica.</title>
        <authorList>
            <person name="Buettner E."/>
            <person name="Kellner H."/>
        </authorList>
    </citation>
    <scope>NUCLEOTIDE SEQUENCE [LARGE SCALE GENOMIC DNA]</scope>
    <source>
        <strain evidence="5 6">DSM 108281</strain>
    </source>
</reference>
<feature type="region of interest" description="Disordered" evidence="3">
    <location>
        <begin position="1199"/>
        <end position="1288"/>
    </location>
</feature>
<dbReference type="Gene3D" id="2.160.10.10">
    <property type="entry name" value="Hexapeptide repeat proteins"/>
    <property type="match status" value="1"/>
</dbReference>
<feature type="compositionally biased region" description="Polar residues" evidence="3">
    <location>
        <begin position="1238"/>
        <end position="1251"/>
    </location>
</feature>
<feature type="coiled-coil region" evidence="2">
    <location>
        <begin position="493"/>
        <end position="520"/>
    </location>
</feature>
<feature type="region of interest" description="Disordered" evidence="3">
    <location>
        <begin position="757"/>
        <end position="1187"/>
    </location>
</feature>
<feature type="region of interest" description="Disordered" evidence="3">
    <location>
        <begin position="1302"/>
        <end position="1335"/>
    </location>
</feature>
<evidence type="ECO:0000313" key="6">
    <source>
        <dbReference type="Proteomes" id="UP000310158"/>
    </source>
</evidence>
<protein>
    <submittedName>
        <fullName evidence="5">Uncharacterized protein</fullName>
    </submittedName>
</protein>
<feature type="compositionally biased region" description="Polar residues" evidence="3">
    <location>
        <begin position="781"/>
        <end position="798"/>
    </location>
</feature>
<proteinExistence type="predicted"/>
<dbReference type="GO" id="GO:1990456">
    <property type="term" value="P:mitochondrion-endoplasmic reticulum membrane tethering"/>
    <property type="evidence" value="ECO:0007669"/>
    <property type="project" value="TreeGrafter"/>
</dbReference>
<evidence type="ECO:0000256" key="4">
    <source>
        <dbReference type="SAM" id="Phobius"/>
    </source>
</evidence>
<feature type="compositionally biased region" description="Low complexity" evidence="3">
    <location>
        <begin position="823"/>
        <end position="846"/>
    </location>
</feature>
<feature type="compositionally biased region" description="Basic and acidic residues" evidence="3">
    <location>
        <begin position="803"/>
        <end position="822"/>
    </location>
</feature>
<keyword evidence="4" id="KW-0812">Transmembrane</keyword>
<keyword evidence="4" id="KW-1133">Transmembrane helix</keyword>
<keyword evidence="4" id="KW-0472">Membrane</keyword>
<dbReference type="GO" id="GO:0008289">
    <property type="term" value="F:lipid binding"/>
    <property type="evidence" value="ECO:0007669"/>
    <property type="project" value="TreeGrafter"/>
</dbReference>
<organism evidence="5 6">
    <name type="scientific">Bondarzewia mesenterica</name>
    <dbReference type="NCBI Taxonomy" id="1095465"/>
    <lineage>
        <taxon>Eukaryota</taxon>
        <taxon>Fungi</taxon>
        <taxon>Dikarya</taxon>
        <taxon>Basidiomycota</taxon>
        <taxon>Agaricomycotina</taxon>
        <taxon>Agaricomycetes</taxon>
        <taxon>Russulales</taxon>
        <taxon>Bondarzewiaceae</taxon>
        <taxon>Bondarzewia</taxon>
    </lineage>
</organism>
<feature type="transmembrane region" description="Helical" evidence="4">
    <location>
        <begin position="252"/>
        <end position="273"/>
    </location>
</feature>
<feature type="transmembrane region" description="Helical" evidence="4">
    <location>
        <begin position="293"/>
        <end position="317"/>
    </location>
</feature>
<dbReference type="Proteomes" id="UP000310158">
    <property type="component" value="Unassembled WGS sequence"/>
</dbReference>
<feature type="compositionally biased region" description="Basic and acidic residues" evidence="3">
    <location>
        <begin position="757"/>
        <end position="769"/>
    </location>
</feature>
<feature type="compositionally biased region" description="Low complexity" evidence="3">
    <location>
        <begin position="960"/>
        <end position="986"/>
    </location>
</feature>
<dbReference type="GO" id="GO:0005789">
    <property type="term" value="C:endoplasmic reticulum membrane"/>
    <property type="evidence" value="ECO:0007669"/>
    <property type="project" value="UniProtKB-SubCell"/>
</dbReference>
<feature type="compositionally biased region" description="Polar residues" evidence="3">
    <location>
        <begin position="944"/>
        <end position="953"/>
    </location>
</feature>
<feature type="compositionally biased region" description="Basic residues" evidence="3">
    <location>
        <begin position="901"/>
        <end position="913"/>
    </location>
</feature>
<evidence type="ECO:0000256" key="3">
    <source>
        <dbReference type="SAM" id="MobiDB-lite"/>
    </source>
</evidence>
<feature type="compositionally biased region" description="Low complexity" evidence="3">
    <location>
        <begin position="931"/>
        <end position="943"/>
    </location>
</feature>
<dbReference type="PANTHER" id="PTHR13466:SF19">
    <property type="entry name" value="NUCLEUS-VACUOLE JUNCTION PROTEIN 2"/>
    <property type="match status" value="1"/>
</dbReference>
<dbReference type="EMBL" id="SGPL01000038">
    <property type="protein sequence ID" value="THH19683.1"/>
    <property type="molecule type" value="Genomic_DNA"/>
</dbReference>
<comment type="caution">
    <text evidence="5">The sequence shown here is derived from an EMBL/GenBank/DDBJ whole genome shotgun (WGS) entry which is preliminary data.</text>
</comment>
<dbReference type="InterPro" id="IPR011004">
    <property type="entry name" value="Trimer_LpxA-like_sf"/>
</dbReference>
<accession>A0A4V3XG20</accession>
<comment type="subcellular location">
    <subcellularLocation>
        <location evidence="1">Endoplasmic reticulum membrane</location>
    </subcellularLocation>
</comment>
<evidence type="ECO:0000313" key="5">
    <source>
        <dbReference type="EMBL" id="THH19683.1"/>
    </source>
</evidence>
<dbReference type="CDD" id="cd04646">
    <property type="entry name" value="LbH_Dynactin_6"/>
    <property type="match status" value="1"/>
</dbReference>
<keyword evidence="2" id="KW-0175">Coiled coil</keyword>
<evidence type="ECO:0000256" key="2">
    <source>
        <dbReference type="SAM" id="Coils"/>
    </source>
</evidence>